<sequence>MQLVHKSVEIMRRREKEFGKSLDNLFDIAHADAFQSIKIKDKVFLLRRRESGRVVYLGGIDKKLSEKEEKVLEKKEIEKRREKKRFLASTSSAVSYVSSSDKSIKEVFTSDENRNLQYLSTMRGFRDIPLSIATVYVIPWLNCSAAVKAPKQDLCVLKSLKSYERINETVSGAA</sequence>
<evidence type="ECO:0000313" key="2">
    <source>
        <dbReference type="Proteomes" id="UP000499080"/>
    </source>
</evidence>
<accession>A0A4Y2VD14</accession>
<organism evidence="1 2">
    <name type="scientific">Araneus ventricosus</name>
    <name type="common">Orbweaver spider</name>
    <name type="synonym">Epeira ventricosa</name>
    <dbReference type="NCBI Taxonomy" id="182803"/>
    <lineage>
        <taxon>Eukaryota</taxon>
        <taxon>Metazoa</taxon>
        <taxon>Ecdysozoa</taxon>
        <taxon>Arthropoda</taxon>
        <taxon>Chelicerata</taxon>
        <taxon>Arachnida</taxon>
        <taxon>Araneae</taxon>
        <taxon>Araneomorphae</taxon>
        <taxon>Entelegynae</taxon>
        <taxon>Araneoidea</taxon>
        <taxon>Araneidae</taxon>
        <taxon>Araneus</taxon>
    </lineage>
</organism>
<gene>
    <name evidence="1" type="ORF">AVEN_215840_1</name>
</gene>
<protein>
    <submittedName>
        <fullName evidence="1">Uncharacterized protein</fullName>
    </submittedName>
</protein>
<reference evidence="1 2" key="1">
    <citation type="journal article" date="2019" name="Sci. Rep.">
        <title>Orb-weaving spider Araneus ventricosus genome elucidates the spidroin gene catalogue.</title>
        <authorList>
            <person name="Kono N."/>
            <person name="Nakamura H."/>
            <person name="Ohtoshi R."/>
            <person name="Moran D.A.P."/>
            <person name="Shinohara A."/>
            <person name="Yoshida Y."/>
            <person name="Fujiwara M."/>
            <person name="Mori M."/>
            <person name="Tomita M."/>
            <person name="Arakawa K."/>
        </authorList>
    </citation>
    <scope>NUCLEOTIDE SEQUENCE [LARGE SCALE GENOMIC DNA]</scope>
</reference>
<name>A0A4Y2VD14_ARAVE</name>
<evidence type="ECO:0000313" key="1">
    <source>
        <dbReference type="EMBL" id="GBO22442.1"/>
    </source>
</evidence>
<dbReference type="AlphaFoldDB" id="A0A4Y2VD14"/>
<proteinExistence type="predicted"/>
<keyword evidence="2" id="KW-1185">Reference proteome</keyword>
<dbReference type="Proteomes" id="UP000499080">
    <property type="component" value="Unassembled WGS sequence"/>
</dbReference>
<comment type="caution">
    <text evidence="1">The sequence shown here is derived from an EMBL/GenBank/DDBJ whole genome shotgun (WGS) entry which is preliminary data.</text>
</comment>
<dbReference type="EMBL" id="BGPR01045518">
    <property type="protein sequence ID" value="GBO22442.1"/>
    <property type="molecule type" value="Genomic_DNA"/>
</dbReference>